<reference evidence="1" key="1">
    <citation type="submission" date="2020-05" db="EMBL/GenBank/DDBJ databases">
        <title>Mycena genomes resolve the evolution of fungal bioluminescence.</title>
        <authorList>
            <person name="Tsai I.J."/>
        </authorList>
    </citation>
    <scope>NUCLEOTIDE SEQUENCE</scope>
    <source>
        <strain evidence="1">CCC161011</strain>
    </source>
</reference>
<dbReference type="EMBL" id="JACAZI010000003">
    <property type="protein sequence ID" value="KAF7364939.1"/>
    <property type="molecule type" value="Genomic_DNA"/>
</dbReference>
<gene>
    <name evidence="1" type="ORF">MVEN_00364500</name>
</gene>
<sequence>MALPPPAAATPGMSPELEQTLTMLSSHRAVLGYIMLGRGHPVSIVRHSGVIFEGEQGEEVRGRDYEDRRERAGGAGGGAYRGWRCGRPAISANPDKTTRNYDLARSVLPQLCSHKWRGLTGARMFTDDRYLLAVLYDPST</sequence>
<name>A0A8H6YUL2_9AGAR</name>
<protein>
    <submittedName>
        <fullName evidence="1">Dynein light chain roadblock-type 2</fullName>
    </submittedName>
</protein>
<dbReference type="OrthoDB" id="9985637at2759"/>
<dbReference type="Proteomes" id="UP000620124">
    <property type="component" value="Unassembled WGS sequence"/>
</dbReference>
<dbReference type="AlphaFoldDB" id="A0A8H6YUL2"/>
<organism evidence="1 2">
    <name type="scientific">Mycena venus</name>
    <dbReference type="NCBI Taxonomy" id="2733690"/>
    <lineage>
        <taxon>Eukaryota</taxon>
        <taxon>Fungi</taxon>
        <taxon>Dikarya</taxon>
        <taxon>Basidiomycota</taxon>
        <taxon>Agaricomycotina</taxon>
        <taxon>Agaricomycetes</taxon>
        <taxon>Agaricomycetidae</taxon>
        <taxon>Agaricales</taxon>
        <taxon>Marasmiineae</taxon>
        <taxon>Mycenaceae</taxon>
        <taxon>Mycena</taxon>
    </lineage>
</organism>
<accession>A0A8H6YUL2</accession>
<keyword evidence="2" id="KW-1185">Reference proteome</keyword>
<evidence type="ECO:0000313" key="2">
    <source>
        <dbReference type="Proteomes" id="UP000620124"/>
    </source>
</evidence>
<proteinExistence type="predicted"/>
<evidence type="ECO:0000313" key="1">
    <source>
        <dbReference type="EMBL" id="KAF7364939.1"/>
    </source>
</evidence>
<comment type="caution">
    <text evidence="1">The sequence shown here is derived from an EMBL/GenBank/DDBJ whole genome shotgun (WGS) entry which is preliminary data.</text>
</comment>